<dbReference type="AlphaFoldDB" id="A0A1Y2EBL1"/>
<name>A0A1Y2EBL1_9PEZI</name>
<dbReference type="InterPro" id="IPR042099">
    <property type="entry name" value="ANL_N_sf"/>
</dbReference>
<dbReference type="EMBL" id="MCFJ01000003">
    <property type="protein sequence ID" value="ORY68694.1"/>
    <property type="molecule type" value="Genomic_DNA"/>
</dbReference>
<evidence type="ECO:0000256" key="1">
    <source>
        <dbReference type="ARBA" id="ARBA00022450"/>
    </source>
</evidence>
<dbReference type="Gene3D" id="1.10.1200.10">
    <property type="entry name" value="ACP-like"/>
    <property type="match status" value="1"/>
</dbReference>
<dbReference type="PROSITE" id="PS50075">
    <property type="entry name" value="CARRIER"/>
    <property type="match status" value="1"/>
</dbReference>
<evidence type="ECO:0000313" key="5">
    <source>
        <dbReference type="Proteomes" id="UP000193689"/>
    </source>
</evidence>
<dbReference type="GeneID" id="63779111"/>
<dbReference type="InParanoid" id="A0A1Y2EBL1"/>
<dbReference type="Pfam" id="PF07993">
    <property type="entry name" value="NAD_binding_4"/>
    <property type="match status" value="1"/>
</dbReference>
<sequence length="1019" mass="113068">MLEMIELQMGSTNYDLSLDVIDNPEGDARVTLMGQSTLYSNDDMKAVADMFEDILEEFTTSPTKHISENWQYRQADIQKAIDIGQGEVQEKKWHDTLIEQFESVVPQHQDKVALIHANGISLTYGQMQQRLDTIAAALMDNGVKSGDSVGLFQESTTDWICSMLAIWKVGSVFVPLDAGTITKRLAMIVSDCRPAVILVDAATVKQEHEMNATRAAYIDVSTLLTEGTSDAKVDARASQNGSAMIYYTSGSTGIPKGIAVKHEGLRAVFESSCQYYGVNEQVISLVQSSLGFDISLIQMFIAWPAGGTVCLISRDMRGDALMIMDFMIKHKVTHTTGTPSEYNSWLTVGDLTKLRSSAWRVAICGAEAFPMSLMDKLRQLDKPDLQLFHIYGTTETTIYATQQELNWKDVGHYAEGSVPAGYSLANKAIYIVDESLHLLPLGLPGEIVLAGVGVAEGYNNNENMTKASFFHNSFAADWMVHHGWNTMYRSRDRSRLMADGSILIEGRIGGDTEIKLRGQRIDLKDIEQTILRTADGVIADTVASARSIANEVIPQGLFDDLSPNSDFFHVGGTSLLLIRLQALINQRLGILIRLADLFANSTLRPMSILINQHLGSLDETMRLPMIDWEWETRPSPDLRIGTAGENVVRPAPKPRSILVTGGAGFLGRSLLRSAMENPHIDRVHAVAVRQLEKRLATGLLPQHPKVIYYEGDLREPRLGLSEADAEYVFTDIDAVIHNGADVSHLKSYYTLRRANLNATKELARLCLPRRIPFHYVSTAGVSMFTFWQSFGETSASAAQPPTDGMNGYKASKWASERFLERLNEQLKLPVWMHRPSDMVRDDDEEASWDLLHTLLGYSRKLAAVPVSENLWGWLDLVAVSRVSNDVVQMVHDNLPRSLDGGVSYVHQTGDMAIPIEEMKEFFEEECGHTRKFEKLPIDEWARRAEVAGMRPAVAAVFGNVPRLARALCFPRFVKTWRPAEGQEGGMLLVRNCACGGTISLVWGEGCGRCGKSPVMPTWS</sequence>
<dbReference type="Gene3D" id="3.40.50.12780">
    <property type="entry name" value="N-terminal domain of ligase-like"/>
    <property type="match status" value="1"/>
</dbReference>
<dbReference type="OrthoDB" id="416786at2759"/>
<dbReference type="Pfam" id="PF00550">
    <property type="entry name" value="PP-binding"/>
    <property type="match status" value="1"/>
</dbReference>
<gene>
    <name evidence="4" type="ORF">BCR38DRAFT_472189</name>
</gene>
<dbReference type="InterPro" id="IPR000873">
    <property type="entry name" value="AMP-dep_synth/lig_dom"/>
</dbReference>
<dbReference type="PROSITE" id="PS00455">
    <property type="entry name" value="AMP_BINDING"/>
    <property type="match status" value="1"/>
</dbReference>
<dbReference type="RefSeq" id="XP_040718981.1">
    <property type="nucleotide sequence ID" value="XM_040862899.1"/>
</dbReference>
<accession>A0A1Y2EBL1</accession>
<dbReference type="SUPFAM" id="SSF56801">
    <property type="entry name" value="Acetyl-CoA synthetase-like"/>
    <property type="match status" value="1"/>
</dbReference>
<evidence type="ECO:0000256" key="2">
    <source>
        <dbReference type="ARBA" id="ARBA00022553"/>
    </source>
</evidence>
<dbReference type="PANTHER" id="PTHR44845">
    <property type="entry name" value="CARRIER DOMAIN-CONTAINING PROTEIN"/>
    <property type="match status" value="1"/>
</dbReference>
<dbReference type="Proteomes" id="UP000193689">
    <property type="component" value="Unassembled WGS sequence"/>
</dbReference>
<proteinExistence type="predicted"/>
<feature type="domain" description="Carrier" evidence="3">
    <location>
        <begin position="536"/>
        <end position="614"/>
    </location>
</feature>
<keyword evidence="1" id="KW-0596">Phosphopantetheine</keyword>
<dbReference type="SUPFAM" id="SSF47336">
    <property type="entry name" value="ACP-like"/>
    <property type="match status" value="1"/>
</dbReference>
<dbReference type="Pfam" id="PF00501">
    <property type="entry name" value="AMP-binding"/>
    <property type="match status" value="1"/>
</dbReference>
<comment type="caution">
    <text evidence="4">The sequence shown here is derived from an EMBL/GenBank/DDBJ whole genome shotgun (WGS) entry which is preliminary data.</text>
</comment>
<keyword evidence="2" id="KW-0597">Phosphoprotein</keyword>
<dbReference type="InterPro" id="IPR013120">
    <property type="entry name" value="FAR_NAD-bd"/>
</dbReference>
<dbReference type="InterPro" id="IPR009081">
    <property type="entry name" value="PP-bd_ACP"/>
</dbReference>
<organism evidence="4 5">
    <name type="scientific">Pseudomassariella vexata</name>
    <dbReference type="NCBI Taxonomy" id="1141098"/>
    <lineage>
        <taxon>Eukaryota</taxon>
        <taxon>Fungi</taxon>
        <taxon>Dikarya</taxon>
        <taxon>Ascomycota</taxon>
        <taxon>Pezizomycotina</taxon>
        <taxon>Sordariomycetes</taxon>
        <taxon>Xylariomycetidae</taxon>
        <taxon>Amphisphaeriales</taxon>
        <taxon>Pseudomassariaceae</taxon>
        <taxon>Pseudomassariella</taxon>
    </lineage>
</organism>
<dbReference type="InterPro" id="IPR020845">
    <property type="entry name" value="AMP-binding_CS"/>
</dbReference>
<dbReference type="SUPFAM" id="SSF52777">
    <property type="entry name" value="CoA-dependent acyltransferases"/>
    <property type="match status" value="1"/>
</dbReference>
<evidence type="ECO:0000313" key="4">
    <source>
        <dbReference type="EMBL" id="ORY68694.1"/>
    </source>
</evidence>
<dbReference type="SUPFAM" id="SSF51735">
    <property type="entry name" value="NAD(P)-binding Rossmann-fold domains"/>
    <property type="match status" value="1"/>
</dbReference>
<dbReference type="InterPro" id="IPR036291">
    <property type="entry name" value="NAD(P)-bd_dom_sf"/>
</dbReference>
<dbReference type="STRING" id="1141098.A0A1Y2EBL1"/>
<dbReference type="PANTHER" id="PTHR44845:SF6">
    <property type="entry name" value="BETA-ALANINE-ACTIVATING ENZYME"/>
    <property type="match status" value="1"/>
</dbReference>
<dbReference type="InterPro" id="IPR036736">
    <property type="entry name" value="ACP-like_sf"/>
</dbReference>
<dbReference type="Gene3D" id="3.40.50.720">
    <property type="entry name" value="NAD(P)-binding Rossmann-like Domain"/>
    <property type="match status" value="1"/>
</dbReference>
<keyword evidence="5" id="KW-1185">Reference proteome</keyword>
<evidence type="ECO:0000259" key="3">
    <source>
        <dbReference type="PROSITE" id="PS50075"/>
    </source>
</evidence>
<reference evidence="4 5" key="1">
    <citation type="submission" date="2016-07" db="EMBL/GenBank/DDBJ databases">
        <title>Pervasive Adenine N6-methylation of Active Genes in Fungi.</title>
        <authorList>
            <consortium name="DOE Joint Genome Institute"/>
            <person name="Mondo S.J."/>
            <person name="Dannebaum R.O."/>
            <person name="Kuo R.C."/>
            <person name="Labutti K."/>
            <person name="Haridas S."/>
            <person name="Kuo A."/>
            <person name="Salamov A."/>
            <person name="Ahrendt S.R."/>
            <person name="Lipzen A."/>
            <person name="Sullivan W."/>
            <person name="Andreopoulos W.B."/>
            <person name="Clum A."/>
            <person name="Lindquist E."/>
            <person name="Daum C."/>
            <person name="Ramamoorthy G.K."/>
            <person name="Gryganskyi A."/>
            <person name="Culley D."/>
            <person name="Magnuson J.K."/>
            <person name="James T.Y."/>
            <person name="O'Malley M.A."/>
            <person name="Stajich J.E."/>
            <person name="Spatafora J.W."/>
            <person name="Visel A."/>
            <person name="Grigoriev I.V."/>
        </authorList>
    </citation>
    <scope>NUCLEOTIDE SEQUENCE [LARGE SCALE GENOMIC DNA]</scope>
    <source>
        <strain evidence="4 5">CBS 129021</strain>
    </source>
</reference>
<protein>
    <recommendedName>
        <fullName evidence="3">Carrier domain-containing protein</fullName>
    </recommendedName>
</protein>